<sequence length="275" mass="29793">MAKNPTPDFVLRPFENLPGEADWVALREVVPAATATARTTKEHGARDVVVTTTLPGGWPALHRADGAILLSIQGQGGSGDTSRDLAANLLAVMELEPGTSLTTVGLPGEGPRLQDVLDLTVPFEVTIHDGFDYWLDPSQEITPDLKESLEEAASTIIPTEKLAGVESAYLADFGARRYLRWSMAVEEDRLIDAIARLHAKRQSSLGKSRFLGAFRSSGICVPVWDIVAGTTIEQLEKDAEAFEKLLAPALESTEPLDSNERRARAGIIARQVTLR</sequence>
<dbReference type="OrthoDB" id="5512013at2"/>
<dbReference type="AlphaFoldDB" id="A0A2A9EEU2"/>
<comment type="caution">
    <text evidence="2">The sequence shown here is derived from an EMBL/GenBank/DDBJ whole genome shotgun (WGS) entry which is preliminary data.</text>
</comment>
<dbReference type="EMBL" id="PDJH01000001">
    <property type="protein sequence ID" value="PFG36739.1"/>
    <property type="molecule type" value="Genomic_DNA"/>
</dbReference>
<feature type="domain" description="DUF5926" evidence="1">
    <location>
        <begin position="13"/>
        <end position="275"/>
    </location>
</feature>
<evidence type="ECO:0000313" key="2">
    <source>
        <dbReference type="EMBL" id="PFG36739.1"/>
    </source>
</evidence>
<accession>A0A2A9EEU2</accession>
<protein>
    <recommendedName>
        <fullName evidence="1">DUF5926 domain-containing protein</fullName>
    </recommendedName>
</protein>
<reference evidence="2 3" key="1">
    <citation type="submission" date="2017-10" db="EMBL/GenBank/DDBJ databases">
        <title>Sequencing the genomes of 1000 actinobacteria strains.</title>
        <authorList>
            <person name="Klenk H.-P."/>
        </authorList>
    </citation>
    <scope>NUCLEOTIDE SEQUENCE [LARGE SCALE GENOMIC DNA]</scope>
    <source>
        <strain evidence="2 3">DSM 21574</strain>
    </source>
</reference>
<evidence type="ECO:0000259" key="1">
    <source>
        <dbReference type="Pfam" id="PF19348"/>
    </source>
</evidence>
<name>A0A2A9EEU2_9MICO</name>
<gene>
    <name evidence="2" type="ORF">ATL41_1477</name>
</gene>
<organism evidence="2 3">
    <name type="scientific">Flavimobilis soli</name>
    <dbReference type="NCBI Taxonomy" id="442709"/>
    <lineage>
        <taxon>Bacteria</taxon>
        <taxon>Bacillati</taxon>
        <taxon>Actinomycetota</taxon>
        <taxon>Actinomycetes</taxon>
        <taxon>Micrococcales</taxon>
        <taxon>Jonesiaceae</taxon>
        <taxon>Flavimobilis</taxon>
    </lineage>
</organism>
<dbReference type="Pfam" id="PF19348">
    <property type="entry name" value="DUF5926"/>
    <property type="match status" value="1"/>
</dbReference>
<dbReference type="InterPro" id="IPR045970">
    <property type="entry name" value="DUF5926"/>
</dbReference>
<dbReference type="RefSeq" id="WP_098457888.1">
    <property type="nucleotide sequence ID" value="NZ_PDJH01000001.1"/>
</dbReference>
<dbReference type="Proteomes" id="UP000221394">
    <property type="component" value="Unassembled WGS sequence"/>
</dbReference>
<keyword evidence="3" id="KW-1185">Reference proteome</keyword>
<proteinExistence type="predicted"/>
<evidence type="ECO:0000313" key="3">
    <source>
        <dbReference type="Proteomes" id="UP000221394"/>
    </source>
</evidence>